<comment type="caution">
    <text evidence="2">The sequence shown here is derived from an EMBL/GenBank/DDBJ whole genome shotgun (WGS) entry which is preliminary data.</text>
</comment>
<accession>A0A3C1KKW6</accession>
<dbReference type="EMBL" id="DMND01000091">
    <property type="protein sequence ID" value="HAN27352.1"/>
    <property type="molecule type" value="Genomic_DNA"/>
</dbReference>
<dbReference type="Proteomes" id="UP000259273">
    <property type="component" value="Unassembled WGS sequence"/>
</dbReference>
<evidence type="ECO:0000313" key="3">
    <source>
        <dbReference type="Proteomes" id="UP000259273"/>
    </source>
</evidence>
<sequence>MAENHRAENAGKPAPTQHPRLPCRGCLPDCRNYAICEGAPWRIAPDGTLSAPLHRGPAYSSR</sequence>
<reference evidence="2 3" key="1">
    <citation type="journal article" date="2018" name="Nat. Biotechnol.">
        <title>A standardized bacterial taxonomy based on genome phylogeny substantially revises the tree of life.</title>
        <authorList>
            <person name="Parks D.H."/>
            <person name="Chuvochina M."/>
            <person name="Waite D.W."/>
            <person name="Rinke C."/>
            <person name="Skarshewski A."/>
            <person name="Chaumeil P.A."/>
            <person name="Hugenholtz P."/>
        </authorList>
    </citation>
    <scope>NUCLEOTIDE SEQUENCE [LARGE SCALE GENOMIC DNA]</scope>
    <source>
        <strain evidence="2">UBA9158</strain>
    </source>
</reference>
<gene>
    <name evidence="2" type="ORF">DCP75_06470</name>
</gene>
<dbReference type="STRING" id="1121937.GCA_000423125_02622"/>
<protein>
    <submittedName>
        <fullName evidence="2">Uncharacterized protein</fullName>
    </submittedName>
</protein>
<organism evidence="2 3">
    <name type="scientific">Haliea salexigens</name>
    <dbReference type="NCBI Taxonomy" id="287487"/>
    <lineage>
        <taxon>Bacteria</taxon>
        <taxon>Pseudomonadati</taxon>
        <taxon>Pseudomonadota</taxon>
        <taxon>Gammaproteobacteria</taxon>
        <taxon>Cellvibrionales</taxon>
        <taxon>Halieaceae</taxon>
        <taxon>Haliea</taxon>
    </lineage>
</organism>
<evidence type="ECO:0000313" key="2">
    <source>
        <dbReference type="EMBL" id="HAN27352.1"/>
    </source>
</evidence>
<evidence type="ECO:0000256" key="1">
    <source>
        <dbReference type="SAM" id="MobiDB-lite"/>
    </source>
</evidence>
<name>A0A3C1KKW6_9GAMM</name>
<proteinExistence type="predicted"/>
<feature type="region of interest" description="Disordered" evidence="1">
    <location>
        <begin position="1"/>
        <end position="21"/>
    </location>
</feature>
<dbReference type="AlphaFoldDB" id="A0A3C1KKW6"/>